<organism evidence="2 3">
    <name type="scientific">Sphingomonas chungangi</name>
    <dbReference type="NCBI Taxonomy" id="2683589"/>
    <lineage>
        <taxon>Bacteria</taxon>
        <taxon>Pseudomonadati</taxon>
        <taxon>Pseudomonadota</taxon>
        <taxon>Alphaproteobacteria</taxon>
        <taxon>Sphingomonadales</taxon>
        <taxon>Sphingomonadaceae</taxon>
        <taxon>Sphingomonas</taxon>
    </lineage>
</organism>
<gene>
    <name evidence="2" type="ORF">HZF05_11040</name>
</gene>
<proteinExistence type="predicted"/>
<evidence type="ECO:0000313" key="2">
    <source>
        <dbReference type="EMBL" id="MBA2934630.1"/>
    </source>
</evidence>
<reference evidence="2 3" key="1">
    <citation type="submission" date="2020-07" db="EMBL/GenBank/DDBJ databases">
        <authorList>
            <person name="Sun Q."/>
        </authorList>
    </citation>
    <scope>NUCLEOTIDE SEQUENCE [LARGE SCALE GENOMIC DNA]</scope>
    <source>
        <strain evidence="2 3">CGMCC 1.13654</strain>
    </source>
</reference>
<feature type="region of interest" description="Disordered" evidence="1">
    <location>
        <begin position="102"/>
        <end position="125"/>
    </location>
</feature>
<dbReference type="Proteomes" id="UP000570166">
    <property type="component" value="Unassembled WGS sequence"/>
</dbReference>
<dbReference type="AlphaFoldDB" id="A0A838L6R8"/>
<evidence type="ECO:0000256" key="1">
    <source>
        <dbReference type="SAM" id="MobiDB-lite"/>
    </source>
</evidence>
<sequence length="125" mass="13780">MNMMLNKRLAAGRFVADKLFAAERSVDITYRDLAELNAAIPTARLDANLSAMIGQDVFESSAEAMMLAARMRRLVVEAHARLKAASNEIGLREVSWGDEYKQPPLSAEADQPKRLDGPPPLRRAA</sequence>
<accession>A0A838L6R8</accession>
<dbReference type="EMBL" id="JACEIB010000006">
    <property type="protein sequence ID" value="MBA2934630.1"/>
    <property type="molecule type" value="Genomic_DNA"/>
</dbReference>
<keyword evidence="3" id="KW-1185">Reference proteome</keyword>
<protein>
    <submittedName>
        <fullName evidence="2">Uncharacterized protein</fullName>
    </submittedName>
</protein>
<comment type="caution">
    <text evidence="2">The sequence shown here is derived from an EMBL/GenBank/DDBJ whole genome shotgun (WGS) entry which is preliminary data.</text>
</comment>
<name>A0A838L6R8_9SPHN</name>
<evidence type="ECO:0000313" key="3">
    <source>
        <dbReference type="Proteomes" id="UP000570166"/>
    </source>
</evidence>